<evidence type="ECO:0000313" key="1">
    <source>
        <dbReference type="EMBL" id="GKX55623.1"/>
    </source>
</evidence>
<protein>
    <submittedName>
        <fullName evidence="1">Uncharacterized protein</fullName>
    </submittedName>
</protein>
<proteinExistence type="predicted"/>
<comment type="caution">
    <text evidence="1">The sequence shown here is derived from an EMBL/GenBank/DDBJ whole genome shotgun (WGS) entry which is preliminary data.</text>
</comment>
<name>A0AAV5N278_9GAMM</name>
<accession>A0AAV5N278</accession>
<evidence type="ECO:0000313" key="2">
    <source>
        <dbReference type="Proteomes" id="UP001058124"/>
    </source>
</evidence>
<reference evidence="1" key="1">
    <citation type="submission" date="2022-06" db="EMBL/GenBank/DDBJ databases">
        <title>Draft genome sequences of Leminorella grimontii str. JCM5902.</title>
        <authorList>
            <person name="Wakabayashi Y."/>
            <person name="Kojima K."/>
        </authorList>
    </citation>
    <scope>NUCLEOTIDE SEQUENCE</scope>
    <source>
        <strain evidence="1">JCM 5902</strain>
    </source>
</reference>
<keyword evidence="2" id="KW-1185">Reference proteome</keyword>
<dbReference type="RefSeq" id="WP_027273593.1">
    <property type="nucleotide sequence ID" value="NZ_BRLH01000003.1"/>
</dbReference>
<organism evidence="1 2">
    <name type="scientific">Leminorella grimontii</name>
    <dbReference type="NCBI Taxonomy" id="82981"/>
    <lineage>
        <taxon>Bacteria</taxon>
        <taxon>Pseudomonadati</taxon>
        <taxon>Pseudomonadota</taxon>
        <taxon>Gammaproteobacteria</taxon>
        <taxon>Enterobacterales</taxon>
        <taxon>Budviciaceae</taxon>
        <taxon>Leminorella</taxon>
    </lineage>
</organism>
<dbReference type="Proteomes" id="UP001058124">
    <property type="component" value="Unassembled WGS sequence"/>
</dbReference>
<dbReference type="EMBL" id="BRLH01000003">
    <property type="protein sequence ID" value="GKX55623.1"/>
    <property type="molecule type" value="Genomic_DNA"/>
</dbReference>
<gene>
    <name evidence="1" type="ORF">SOASR030_17350</name>
</gene>
<sequence>MEKKRLEEINALRARVPVGIRYAQALIEKCDGRIEEAVALFQQELAQQLAEKSALSLEEARGYLRASGYDMARALQAIDHARFTLTERILRKNAKDKGNAVDLIANAIEQEKKLTRNYWLSLENLDDLAPELRCFMTIHEWQNYAGWEGLDSALYFHLERVAEQLRFIGLGELAQALEQAHHRQLLLQEQHAGKDYIETNGIIQRDVEFAAGCARYDEQEPLIDERLYQLAANHIDLFPA</sequence>
<dbReference type="AlphaFoldDB" id="A0AAV5N278"/>